<evidence type="ECO:0000256" key="2">
    <source>
        <dbReference type="ARBA" id="ARBA00009773"/>
    </source>
</evidence>
<dbReference type="Pfam" id="PF01594">
    <property type="entry name" value="AI-2E_transport"/>
    <property type="match status" value="1"/>
</dbReference>
<feature type="transmembrane region" description="Helical" evidence="6">
    <location>
        <begin position="256"/>
        <end position="281"/>
    </location>
</feature>
<keyword evidence="3 6" id="KW-0812">Transmembrane</keyword>
<evidence type="ECO:0000256" key="3">
    <source>
        <dbReference type="ARBA" id="ARBA00022692"/>
    </source>
</evidence>
<protein>
    <submittedName>
        <fullName evidence="7">Permease</fullName>
    </submittedName>
</protein>
<feature type="transmembrane region" description="Helical" evidence="6">
    <location>
        <begin position="288"/>
        <end position="308"/>
    </location>
</feature>
<dbReference type="InterPro" id="IPR014227">
    <property type="entry name" value="YtvI-like"/>
</dbReference>
<gene>
    <name evidence="7" type="ORF">AWM70_03460</name>
</gene>
<accession>A0A1B1MX64</accession>
<dbReference type="STRING" id="1462996.AWM70_03460"/>
<reference evidence="7 8" key="1">
    <citation type="submission" date="2016-01" db="EMBL/GenBank/DDBJ databases">
        <title>Complete Genome Sequence of Paenibacillus yonginensis DCY84, a novel Plant Growth-Promoting Bacteria with Elicitation of Induced Systemic Resistance.</title>
        <authorList>
            <person name="Kim Y.J."/>
            <person name="Yang D.C."/>
            <person name="Sukweenadhi J."/>
        </authorList>
    </citation>
    <scope>NUCLEOTIDE SEQUENCE [LARGE SCALE GENOMIC DNA]</scope>
    <source>
        <strain evidence="7 8">DCY84</strain>
    </source>
</reference>
<dbReference type="InterPro" id="IPR002549">
    <property type="entry name" value="AI-2E-like"/>
</dbReference>
<keyword evidence="5 6" id="KW-0472">Membrane</keyword>
<sequence length="372" mass="41525">MDHIIVKRILRGLWVLVAFALLLLGAYWLLPLLYPFLIAWLIAYAMKPFVRFLQRKAKMPRWLAVTSGLMVYFGGAVLVLSAAVTRMVKEIIHLTESFDTYVDQIRDIFIRWSNSEGIQNIVYEINKFIQDNPKYEDTINKNINKTTDTISAAVTQFVSDFLNGIVGVLTSLPHFLLILIVTVLATFFIEKNWEKHTMTLAGWVPAPLRKTTGEIWSSLKKAFFGYLRSLFIMVSITAFIVLIGLLILGVDSAFTLAILIGLVDLLPYLGVGTVMVPWIVYHFAAGDMQLGIGLLILYGVITIARHLIEPKVLATSVGLDPLPTLVGMFVGLKLFGVLGLIIGPVAFVVISAVYKTGVFGELRNYIMNGRVR</sequence>
<evidence type="ECO:0000256" key="4">
    <source>
        <dbReference type="ARBA" id="ARBA00022989"/>
    </source>
</evidence>
<comment type="subcellular location">
    <subcellularLocation>
        <location evidence="1">Membrane</location>
        <topology evidence="1">Multi-pass membrane protein</topology>
    </subcellularLocation>
</comment>
<feature type="transmembrane region" description="Helical" evidence="6">
    <location>
        <begin position="165"/>
        <end position="189"/>
    </location>
</feature>
<dbReference type="AlphaFoldDB" id="A0A1B1MX64"/>
<dbReference type="OrthoDB" id="9774361at2"/>
<feature type="transmembrane region" description="Helical" evidence="6">
    <location>
        <begin position="36"/>
        <end position="53"/>
    </location>
</feature>
<evidence type="ECO:0000256" key="1">
    <source>
        <dbReference type="ARBA" id="ARBA00004141"/>
    </source>
</evidence>
<organism evidence="7 8">
    <name type="scientific">Paenibacillus yonginensis</name>
    <dbReference type="NCBI Taxonomy" id="1462996"/>
    <lineage>
        <taxon>Bacteria</taxon>
        <taxon>Bacillati</taxon>
        <taxon>Bacillota</taxon>
        <taxon>Bacilli</taxon>
        <taxon>Bacillales</taxon>
        <taxon>Paenibacillaceae</taxon>
        <taxon>Paenibacillus</taxon>
    </lineage>
</organism>
<dbReference type="GO" id="GO:0016020">
    <property type="term" value="C:membrane"/>
    <property type="evidence" value="ECO:0007669"/>
    <property type="project" value="UniProtKB-SubCell"/>
</dbReference>
<feature type="transmembrane region" description="Helical" evidence="6">
    <location>
        <begin position="328"/>
        <end position="354"/>
    </location>
</feature>
<dbReference type="Proteomes" id="UP000092573">
    <property type="component" value="Chromosome"/>
</dbReference>
<feature type="transmembrane region" description="Helical" evidence="6">
    <location>
        <begin position="62"/>
        <end position="84"/>
    </location>
</feature>
<dbReference type="GO" id="GO:0055085">
    <property type="term" value="P:transmembrane transport"/>
    <property type="evidence" value="ECO:0007669"/>
    <property type="project" value="TreeGrafter"/>
</dbReference>
<dbReference type="NCBIfam" id="TIGR02872">
    <property type="entry name" value="spore_ytvI"/>
    <property type="match status" value="1"/>
</dbReference>
<comment type="similarity">
    <text evidence="2">Belongs to the autoinducer-2 exporter (AI-2E) (TC 2.A.86) family.</text>
</comment>
<name>A0A1B1MX64_9BACL</name>
<dbReference type="EMBL" id="CP014167">
    <property type="protein sequence ID" value="ANS73747.1"/>
    <property type="molecule type" value="Genomic_DNA"/>
</dbReference>
<evidence type="ECO:0000313" key="7">
    <source>
        <dbReference type="EMBL" id="ANS73747.1"/>
    </source>
</evidence>
<dbReference type="RefSeq" id="WP_068694361.1">
    <property type="nucleotide sequence ID" value="NZ_CP014167.1"/>
</dbReference>
<feature type="transmembrane region" description="Helical" evidence="6">
    <location>
        <begin position="230"/>
        <end position="250"/>
    </location>
</feature>
<dbReference type="KEGG" id="pyg:AWM70_03460"/>
<dbReference type="PANTHER" id="PTHR21716">
    <property type="entry name" value="TRANSMEMBRANE PROTEIN"/>
    <property type="match status" value="1"/>
</dbReference>
<proteinExistence type="inferred from homology"/>
<evidence type="ECO:0000256" key="6">
    <source>
        <dbReference type="SAM" id="Phobius"/>
    </source>
</evidence>
<keyword evidence="8" id="KW-1185">Reference proteome</keyword>
<evidence type="ECO:0000313" key="8">
    <source>
        <dbReference type="Proteomes" id="UP000092573"/>
    </source>
</evidence>
<keyword evidence="4 6" id="KW-1133">Transmembrane helix</keyword>
<feature type="transmembrane region" description="Helical" evidence="6">
    <location>
        <begin position="12"/>
        <end position="30"/>
    </location>
</feature>
<dbReference type="PANTHER" id="PTHR21716:SF68">
    <property type="entry name" value="TRANSPORT PROTEIN YTVI-RELATED"/>
    <property type="match status" value="1"/>
</dbReference>
<evidence type="ECO:0000256" key="5">
    <source>
        <dbReference type="ARBA" id="ARBA00023136"/>
    </source>
</evidence>